<feature type="domain" description="GAD-related" evidence="1">
    <location>
        <begin position="10"/>
        <end position="89"/>
    </location>
</feature>
<accession>A0A099WF34</accession>
<dbReference type="InterPro" id="IPR014983">
    <property type="entry name" value="GAD-rel"/>
</dbReference>
<evidence type="ECO:0000259" key="2">
    <source>
        <dbReference type="Pfam" id="PF08906"/>
    </source>
</evidence>
<organism evidence="3 4">
    <name type="scientific">Listeria booriae</name>
    <dbReference type="NCBI Taxonomy" id="1552123"/>
    <lineage>
        <taxon>Bacteria</taxon>
        <taxon>Bacillati</taxon>
        <taxon>Bacillota</taxon>
        <taxon>Bacilli</taxon>
        <taxon>Bacillales</taxon>
        <taxon>Listeriaceae</taxon>
        <taxon>Listeria</taxon>
    </lineage>
</organism>
<keyword evidence="4" id="KW-1185">Reference proteome</keyword>
<evidence type="ECO:0000313" key="4">
    <source>
        <dbReference type="Proteomes" id="UP000029844"/>
    </source>
</evidence>
<dbReference type="Pfam" id="PF08906">
    <property type="entry name" value="T6SS_Tdi1_C"/>
    <property type="match status" value="1"/>
</dbReference>
<dbReference type="AlphaFoldDB" id="A0A099WF34"/>
<dbReference type="STRING" id="1552123.EP57_04485"/>
<reference evidence="3 4" key="1">
    <citation type="submission" date="2014-05" db="EMBL/GenBank/DDBJ databases">
        <title>Novel Listeriaceae from food processing environments.</title>
        <authorList>
            <person name="den Bakker H.C."/>
        </authorList>
    </citation>
    <scope>NUCLEOTIDE SEQUENCE [LARGE SCALE GENOMIC DNA]</scope>
    <source>
        <strain evidence="3 4">FSL A5-0281</strain>
    </source>
</reference>
<dbReference type="eggNOG" id="COG5620">
    <property type="taxonomic scope" value="Bacteria"/>
</dbReference>
<dbReference type="Proteomes" id="UP000029844">
    <property type="component" value="Unassembled WGS sequence"/>
</dbReference>
<gene>
    <name evidence="3" type="ORF">EP57_04485</name>
</gene>
<dbReference type="Pfam" id="PF08887">
    <property type="entry name" value="GAD-like"/>
    <property type="match status" value="1"/>
</dbReference>
<dbReference type="OrthoDB" id="2216648at2"/>
<dbReference type="RefSeq" id="WP_036084551.1">
    <property type="nucleotide sequence ID" value="NZ_CBCSHQ010000001.1"/>
</dbReference>
<proteinExistence type="predicted"/>
<sequence>MINLPDFKKVLSMPQEVISGYEGKIPEELLSVWKDSGIGSFSNGYLRVINPNDYLEILEESYIRFEKAIPILTTGMGDILVWEDGYVLQLKYRKGEVEVAAGKFKFFFKNAVDDYFLEKALDWGSYEEAIKVYGEPDFDECFAYTPLLGLGGPEKVDNLQKAKLKEHIYLITQFMGKLE</sequence>
<dbReference type="GeneID" id="58716665"/>
<name>A0A099WF34_9LIST</name>
<feature type="domain" description="T6SS immunity protein Tdi1 C-terminal" evidence="2">
    <location>
        <begin position="103"/>
        <end position="174"/>
    </location>
</feature>
<evidence type="ECO:0000313" key="3">
    <source>
        <dbReference type="EMBL" id="KGL42720.1"/>
    </source>
</evidence>
<comment type="caution">
    <text evidence="3">The sequence shown here is derived from an EMBL/GenBank/DDBJ whole genome shotgun (WGS) entry which is preliminary data.</text>
</comment>
<evidence type="ECO:0000259" key="1">
    <source>
        <dbReference type="Pfam" id="PF08887"/>
    </source>
</evidence>
<dbReference type="InterPro" id="IPR015002">
    <property type="entry name" value="T6SS_Tdi1_C"/>
</dbReference>
<protein>
    <submittedName>
        <fullName evidence="3">Uncharacterized protein</fullName>
    </submittedName>
</protein>
<dbReference type="EMBL" id="JNFA01000011">
    <property type="protein sequence ID" value="KGL42720.1"/>
    <property type="molecule type" value="Genomic_DNA"/>
</dbReference>